<dbReference type="SUPFAM" id="SSF47203">
    <property type="entry name" value="Acyl-CoA dehydrogenase C-terminal domain-like"/>
    <property type="match status" value="1"/>
</dbReference>
<dbReference type="Pfam" id="PF08028">
    <property type="entry name" value="Acyl-CoA_dh_2"/>
    <property type="match status" value="1"/>
</dbReference>
<dbReference type="PANTHER" id="PTHR43831">
    <property type="entry name" value="ISOBUTYRYL-COA DEHYDROGENASE"/>
    <property type="match status" value="1"/>
</dbReference>
<dbReference type="Pfam" id="PF02771">
    <property type="entry name" value="Acyl-CoA_dh_N"/>
    <property type="match status" value="1"/>
</dbReference>
<dbReference type="InterPro" id="IPR046373">
    <property type="entry name" value="Acyl-CoA_Oxase/DH_mid-dom_sf"/>
</dbReference>
<dbReference type="PIRSF" id="PIRSF016578">
    <property type="entry name" value="HsaA"/>
    <property type="match status" value="1"/>
</dbReference>
<dbReference type="Gene3D" id="1.10.540.10">
    <property type="entry name" value="Acyl-CoA dehydrogenase/oxidase, N-terminal domain"/>
    <property type="match status" value="1"/>
</dbReference>
<protein>
    <submittedName>
        <fullName evidence="4">Acyl-CoA dehydrogenase family protein</fullName>
        <ecNumber evidence="4">1.-.-.-</ecNumber>
    </submittedName>
</protein>
<keyword evidence="1 4" id="KW-0560">Oxidoreductase</keyword>
<dbReference type="InterPro" id="IPR052547">
    <property type="entry name" value="Mito_Isobutyryl-CoADH"/>
</dbReference>
<evidence type="ECO:0000256" key="1">
    <source>
        <dbReference type="ARBA" id="ARBA00023002"/>
    </source>
</evidence>
<comment type="caution">
    <text evidence="4">The sequence shown here is derived from an EMBL/GenBank/DDBJ whole genome shotgun (WGS) entry which is preliminary data.</text>
</comment>
<proteinExistence type="predicted"/>
<accession>A0ABU4HXX6</accession>
<dbReference type="RefSeq" id="WP_318600657.1">
    <property type="nucleotide sequence ID" value="NZ_JAWSTH010000124.1"/>
</dbReference>
<dbReference type="EC" id="1.-.-.-" evidence="4"/>
<reference evidence="5" key="1">
    <citation type="submission" date="2023-07" db="EMBL/GenBank/DDBJ databases">
        <title>Conexibacter stalactiti sp. nov., isolated from stalactites in a lava cave and emended description of the genus Conexibacter.</title>
        <authorList>
            <person name="Lee S.D."/>
        </authorList>
    </citation>
    <scope>NUCLEOTIDE SEQUENCE [LARGE SCALE GENOMIC DNA]</scope>
    <source>
        <strain evidence="5">KCTC 39840</strain>
    </source>
</reference>
<organism evidence="4 5">
    <name type="scientific">Conexibacter stalactiti</name>
    <dbReference type="NCBI Taxonomy" id="1940611"/>
    <lineage>
        <taxon>Bacteria</taxon>
        <taxon>Bacillati</taxon>
        <taxon>Actinomycetota</taxon>
        <taxon>Thermoleophilia</taxon>
        <taxon>Solirubrobacterales</taxon>
        <taxon>Conexibacteraceae</taxon>
        <taxon>Conexibacter</taxon>
    </lineage>
</organism>
<sequence>MTAEQTTGGEPAAAILGDARLDQALARIAERAAEHDRDGSFPHEAFDALHALGVTALRVPASYGGGEADLPTLVRVLERVGAADPSVGLVLVWQYVFHADLSLPGSRWPAELRERVLRSAVAEGGLINALRVEPQLGTPARGGLPETVGRQLPDGRWELRGHKTYCTGIPALRWLLVWGRTDEQEPRVGNFLVAAPADGYRVEQTWDHIGLRASRSDDVIFERVTLPADNAVDVRLPAEWNEPAAHASRGRAALFIAANYLGVALAARDWLTRYLNERTPTNLGRPLASLPRFQEAVGEIEALLESARLHVRDAAAELERGGDPARAMLAKHVATANAIASIELGLRLTGNPGLTRRNPLERHHRDALTGRVHTPQSDTVLTQLGAAALRRAAAGAGAGSEGGR</sequence>
<keyword evidence="5" id="KW-1185">Reference proteome</keyword>
<dbReference type="CDD" id="cd00567">
    <property type="entry name" value="ACAD"/>
    <property type="match status" value="1"/>
</dbReference>
<evidence type="ECO:0000259" key="3">
    <source>
        <dbReference type="Pfam" id="PF08028"/>
    </source>
</evidence>
<dbReference type="SUPFAM" id="SSF56645">
    <property type="entry name" value="Acyl-CoA dehydrogenase NM domain-like"/>
    <property type="match status" value="1"/>
</dbReference>
<evidence type="ECO:0000313" key="4">
    <source>
        <dbReference type="EMBL" id="MDW5598182.1"/>
    </source>
</evidence>
<dbReference type="Proteomes" id="UP001284601">
    <property type="component" value="Unassembled WGS sequence"/>
</dbReference>
<dbReference type="GO" id="GO:0016491">
    <property type="term" value="F:oxidoreductase activity"/>
    <property type="evidence" value="ECO:0007669"/>
    <property type="project" value="UniProtKB-KW"/>
</dbReference>
<evidence type="ECO:0000313" key="5">
    <source>
        <dbReference type="Proteomes" id="UP001284601"/>
    </source>
</evidence>
<gene>
    <name evidence="4" type="ORF">R7226_27745</name>
</gene>
<feature type="domain" description="Acyl-CoA dehydrogenase/oxidase N-terminal" evidence="2">
    <location>
        <begin position="26"/>
        <end position="93"/>
    </location>
</feature>
<reference evidence="4 5" key="2">
    <citation type="submission" date="2023-10" db="EMBL/GenBank/DDBJ databases">
        <authorList>
            <person name="Han X.F."/>
        </authorList>
    </citation>
    <scope>NUCLEOTIDE SEQUENCE [LARGE SCALE GENOMIC DNA]</scope>
    <source>
        <strain evidence="4 5">KCTC 39840</strain>
    </source>
</reference>
<dbReference type="InterPro" id="IPR036250">
    <property type="entry name" value="AcylCo_DH-like_C"/>
</dbReference>
<dbReference type="EMBL" id="JAWSTH010000124">
    <property type="protein sequence ID" value="MDW5598182.1"/>
    <property type="molecule type" value="Genomic_DNA"/>
</dbReference>
<dbReference type="InterPro" id="IPR037069">
    <property type="entry name" value="AcylCoA_DH/ox_N_sf"/>
</dbReference>
<dbReference type="InterPro" id="IPR009100">
    <property type="entry name" value="AcylCoA_DH/oxidase_NM_dom_sf"/>
</dbReference>
<name>A0ABU4HXX6_9ACTN</name>
<feature type="domain" description="Acyl-CoA dehydrogenase C-terminal" evidence="3">
    <location>
        <begin position="255"/>
        <end position="374"/>
    </location>
</feature>
<evidence type="ECO:0000259" key="2">
    <source>
        <dbReference type="Pfam" id="PF02771"/>
    </source>
</evidence>
<dbReference type="Gene3D" id="2.40.110.10">
    <property type="entry name" value="Butyryl-CoA Dehydrogenase, subunit A, domain 2"/>
    <property type="match status" value="1"/>
</dbReference>
<dbReference type="InterPro" id="IPR013786">
    <property type="entry name" value="AcylCoA_DH/ox_N"/>
</dbReference>
<dbReference type="InterPro" id="IPR013107">
    <property type="entry name" value="Acyl-CoA_DH_C"/>
</dbReference>
<dbReference type="PANTHER" id="PTHR43831:SF1">
    <property type="entry name" value="ISOBUTYRYL-COA DEHYDROGENASE, MITOCHONDRIAL"/>
    <property type="match status" value="1"/>
</dbReference>
<dbReference type="Gene3D" id="1.20.140.10">
    <property type="entry name" value="Butyryl-CoA Dehydrogenase, subunit A, domain 3"/>
    <property type="match status" value="1"/>
</dbReference>